<accession>A0ABT2QVH7</accession>
<evidence type="ECO:0008006" key="3">
    <source>
        <dbReference type="Google" id="ProtNLM"/>
    </source>
</evidence>
<reference evidence="1" key="1">
    <citation type="submission" date="2012-09" db="EMBL/GenBank/DDBJ databases">
        <title>Genome Sequence of alkane-degrading Bacterium Alcanivorax balearicus MACL04.</title>
        <authorList>
            <person name="Lai Q."/>
            <person name="Shao Z."/>
        </authorList>
    </citation>
    <scope>NUCLEOTIDE SEQUENCE</scope>
    <source>
        <strain evidence="1">MACL04</strain>
    </source>
</reference>
<dbReference type="Proteomes" id="UP001064106">
    <property type="component" value="Unassembled WGS sequence"/>
</dbReference>
<organism evidence="1 2">
    <name type="scientific">Alloalcanivorax balearicus MACL04</name>
    <dbReference type="NCBI Taxonomy" id="1177182"/>
    <lineage>
        <taxon>Bacteria</taxon>
        <taxon>Pseudomonadati</taxon>
        <taxon>Pseudomonadota</taxon>
        <taxon>Gammaproteobacteria</taxon>
        <taxon>Oceanospirillales</taxon>
        <taxon>Alcanivoracaceae</taxon>
        <taxon>Alloalcanivorax</taxon>
    </lineage>
</organism>
<protein>
    <recommendedName>
        <fullName evidence="3">Glucan biosynthesis periplasmic MdoG C-terminal domain-containing protein</fullName>
    </recommendedName>
</protein>
<evidence type="ECO:0000313" key="2">
    <source>
        <dbReference type="Proteomes" id="UP001064106"/>
    </source>
</evidence>
<evidence type="ECO:0000313" key="1">
    <source>
        <dbReference type="EMBL" id="MCU5781525.1"/>
    </source>
</evidence>
<gene>
    <name evidence="1" type="ORF">MA04_00825</name>
</gene>
<dbReference type="RefSeq" id="WP_262459560.1">
    <property type="nucleotide sequence ID" value="NZ_ARXS01000003.1"/>
</dbReference>
<keyword evidence="2" id="KW-1185">Reference proteome</keyword>
<proteinExistence type="predicted"/>
<sequence length="509" mass="57703">MKRILLVLASILLLIPITVVLALTITRDVPGGTYFPQPINSKFDSYAEVTWAEVDRLLPVMRLYGPDGTKLRGYLMVPFKKEALPLRGHGKDYVAETDGSVRFIQEEGLFGNSYPDIEDESDLDALKERSKDNLASDINGIQALKLVPVEPDNPELLRIQAEWRDARNRTQEVFQQLAQAKVTPTWQTSHEGMLSLKLPENYVLRYPEAASDAIAFKVWQRRGTDVKAHEMTLFATTNEDKYQRRKVAKNFFSIHPDHQNLGHDIHIAREANGYYFIQAERDIGDTYIHARAETPDTQVASDFIGIIKQLGTEDLSMQLLSGEYIPSMDSTMTQKNYAEFVGFLGQRLAPFFNPDDDLFHARSGRMTSPDHPWRLDFSSFDQEGAASIQIFLLRWQSTNPPALQDIWPHAPAEEEYGEVVATAGPALKLRINQRLSTCNSRYHLPIARINEHQELSLLFDVGSNSLPECQEAAAWFKQLDLAALKKAIPAINNETAWRPFFQNAAFKKP</sequence>
<dbReference type="EMBL" id="ARXS01000003">
    <property type="protein sequence ID" value="MCU5781525.1"/>
    <property type="molecule type" value="Genomic_DNA"/>
</dbReference>
<comment type="caution">
    <text evidence="1">The sequence shown here is derived from an EMBL/GenBank/DDBJ whole genome shotgun (WGS) entry which is preliminary data.</text>
</comment>
<name>A0ABT2QVH7_9GAMM</name>